<reference evidence="1 2" key="1">
    <citation type="journal article" date="2016" name="Mol. Biol. Evol.">
        <title>Comparative Genomics of Early-Diverging Mushroom-Forming Fungi Provides Insights into the Origins of Lignocellulose Decay Capabilities.</title>
        <authorList>
            <person name="Nagy L.G."/>
            <person name="Riley R."/>
            <person name="Tritt A."/>
            <person name="Adam C."/>
            <person name="Daum C."/>
            <person name="Floudas D."/>
            <person name="Sun H."/>
            <person name="Yadav J.S."/>
            <person name="Pangilinan J."/>
            <person name="Larsson K.H."/>
            <person name="Matsuura K."/>
            <person name="Barry K."/>
            <person name="Labutti K."/>
            <person name="Kuo R."/>
            <person name="Ohm R.A."/>
            <person name="Bhattacharya S.S."/>
            <person name="Shirouzu T."/>
            <person name="Yoshinaga Y."/>
            <person name="Martin F.M."/>
            <person name="Grigoriev I.V."/>
            <person name="Hibbett D.S."/>
        </authorList>
    </citation>
    <scope>NUCLEOTIDE SEQUENCE [LARGE SCALE GENOMIC DNA]</scope>
    <source>
        <strain evidence="1 2">HHB10207 ss-3</strain>
    </source>
</reference>
<name>A0A165XJ96_9AGAM</name>
<accession>A0A165XJ96</accession>
<evidence type="ECO:0000313" key="1">
    <source>
        <dbReference type="EMBL" id="KZT32246.1"/>
    </source>
</evidence>
<gene>
    <name evidence="1" type="ORF">SISSUDRAFT_1055772</name>
</gene>
<dbReference type="EMBL" id="KV428363">
    <property type="protein sequence ID" value="KZT32246.1"/>
    <property type="molecule type" value="Genomic_DNA"/>
</dbReference>
<keyword evidence="2" id="KW-1185">Reference proteome</keyword>
<dbReference type="Proteomes" id="UP000076798">
    <property type="component" value="Unassembled WGS sequence"/>
</dbReference>
<dbReference type="AlphaFoldDB" id="A0A165XJ96"/>
<proteinExistence type="predicted"/>
<sequence length="87" mass="9478">MVLLYVSERYSRTGCVLILITPTHLAHQPSAETNSILTAMSSVVKSVVIPIGVTLFSTATALKLTTPDSLCPFSPPPRLHDRPQRHP</sequence>
<feature type="non-terminal residue" evidence="1">
    <location>
        <position position="87"/>
    </location>
</feature>
<evidence type="ECO:0000313" key="2">
    <source>
        <dbReference type="Proteomes" id="UP000076798"/>
    </source>
</evidence>
<protein>
    <submittedName>
        <fullName evidence="1">Uncharacterized protein</fullName>
    </submittedName>
</protein>
<organism evidence="1 2">
    <name type="scientific">Sistotremastrum suecicum HHB10207 ss-3</name>
    <dbReference type="NCBI Taxonomy" id="1314776"/>
    <lineage>
        <taxon>Eukaryota</taxon>
        <taxon>Fungi</taxon>
        <taxon>Dikarya</taxon>
        <taxon>Basidiomycota</taxon>
        <taxon>Agaricomycotina</taxon>
        <taxon>Agaricomycetes</taxon>
        <taxon>Sistotremastrales</taxon>
        <taxon>Sistotremastraceae</taxon>
        <taxon>Sistotremastrum</taxon>
    </lineage>
</organism>